<reference evidence="8 9" key="2">
    <citation type="submission" date="2020-01" db="EMBL/GenBank/DDBJ databases">
        <title>Clostridiaceae sp. nov. isolated from the gut of human by culturomics.</title>
        <authorList>
            <person name="Chang Y."/>
        </authorList>
    </citation>
    <scope>NUCLEOTIDE SEQUENCE [LARGE SCALE GENOMIC DNA]</scope>
    <source>
        <strain evidence="8 9">DONG20-135</strain>
    </source>
</reference>
<protein>
    <submittedName>
        <fullName evidence="8">DUF2179 domain-containing protein</fullName>
    </submittedName>
</protein>
<dbReference type="Pfam" id="PF02588">
    <property type="entry name" value="YitT_membrane"/>
    <property type="match status" value="1"/>
</dbReference>
<gene>
    <name evidence="8" type="ORF">GSF08_11230</name>
</gene>
<dbReference type="Gene3D" id="3.30.70.120">
    <property type="match status" value="1"/>
</dbReference>
<feature type="transmembrane region" description="Helical" evidence="6">
    <location>
        <begin position="12"/>
        <end position="31"/>
    </location>
</feature>
<dbReference type="Pfam" id="PF10035">
    <property type="entry name" value="DUF2179"/>
    <property type="match status" value="1"/>
</dbReference>
<dbReference type="GO" id="GO:0005886">
    <property type="term" value="C:plasma membrane"/>
    <property type="evidence" value="ECO:0007669"/>
    <property type="project" value="UniProtKB-SubCell"/>
</dbReference>
<sequence length="291" mass="31744">MPLKKIDELSEYAMIIFGAFLFALACNAFIIPLDLYNGGAMGIAQLLRTMIMSGVGTNAFGGMDITGLLNLALNVPLLIIAYRSISRKFFVKTILCVICQTVFLTLIPIPVTPILTDLLAACLIGGIIAGVGIGLTLRAGGSSGGVDILGVLFTLRYSSFSVGKLGIIVNAFVYLVCAMMFELPVAIYSIIYTACMSLVVDKIHYQNINMTAMIFTKKPNVDKELMRELNRGVTYWQGSGSYTDEDTFIIVTVVSKYEEAKLKRLMHGLDPQAFIIFNEGLSVSGNFQKRL</sequence>
<evidence type="ECO:0000256" key="3">
    <source>
        <dbReference type="ARBA" id="ARBA00022692"/>
    </source>
</evidence>
<dbReference type="PANTHER" id="PTHR33545">
    <property type="entry name" value="UPF0750 MEMBRANE PROTEIN YITT-RELATED"/>
    <property type="match status" value="1"/>
</dbReference>
<accession>A0A6N8UH46</accession>
<keyword evidence="4 6" id="KW-1133">Transmembrane helix</keyword>
<dbReference type="Proteomes" id="UP000434036">
    <property type="component" value="Unassembled WGS sequence"/>
</dbReference>
<evidence type="ECO:0000313" key="8">
    <source>
        <dbReference type="EMBL" id="MXQ74497.1"/>
    </source>
</evidence>
<reference evidence="8 9" key="1">
    <citation type="submission" date="2019-12" db="EMBL/GenBank/DDBJ databases">
        <authorList>
            <person name="Yang R."/>
        </authorList>
    </citation>
    <scope>NUCLEOTIDE SEQUENCE [LARGE SCALE GENOMIC DNA]</scope>
    <source>
        <strain evidence="8 9">DONG20-135</strain>
    </source>
</reference>
<evidence type="ECO:0000256" key="4">
    <source>
        <dbReference type="ARBA" id="ARBA00022989"/>
    </source>
</evidence>
<comment type="subcellular location">
    <subcellularLocation>
        <location evidence="1">Cell membrane</location>
        <topology evidence="1">Multi-pass membrane protein</topology>
    </subcellularLocation>
</comment>
<evidence type="ECO:0000259" key="7">
    <source>
        <dbReference type="Pfam" id="PF10035"/>
    </source>
</evidence>
<dbReference type="AlphaFoldDB" id="A0A6N8UH46"/>
<dbReference type="InterPro" id="IPR003740">
    <property type="entry name" value="YitT"/>
</dbReference>
<proteinExistence type="predicted"/>
<dbReference type="EMBL" id="WUUQ01000008">
    <property type="protein sequence ID" value="MXQ74497.1"/>
    <property type="molecule type" value="Genomic_DNA"/>
</dbReference>
<dbReference type="InterPro" id="IPR019264">
    <property type="entry name" value="DUF2179"/>
</dbReference>
<dbReference type="RefSeq" id="WP_160625882.1">
    <property type="nucleotide sequence ID" value="NZ_WUUQ01000008.1"/>
</dbReference>
<organism evidence="8 9">
    <name type="scientific">Copranaerobaculum intestinale</name>
    <dbReference type="NCBI Taxonomy" id="2692629"/>
    <lineage>
        <taxon>Bacteria</taxon>
        <taxon>Bacillati</taxon>
        <taxon>Bacillota</taxon>
        <taxon>Erysipelotrichia</taxon>
        <taxon>Erysipelotrichales</taxon>
        <taxon>Erysipelotrichaceae</taxon>
        <taxon>Copranaerobaculum</taxon>
    </lineage>
</organism>
<dbReference type="InterPro" id="IPR051461">
    <property type="entry name" value="UPF0750_membrane"/>
</dbReference>
<feature type="transmembrane region" description="Helical" evidence="6">
    <location>
        <begin position="187"/>
        <end position="205"/>
    </location>
</feature>
<keyword evidence="3 6" id="KW-0812">Transmembrane</keyword>
<evidence type="ECO:0000256" key="1">
    <source>
        <dbReference type="ARBA" id="ARBA00004651"/>
    </source>
</evidence>
<dbReference type="PROSITE" id="PS51257">
    <property type="entry name" value="PROKAR_LIPOPROTEIN"/>
    <property type="match status" value="1"/>
</dbReference>
<feature type="transmembrane region" description="Helical" evidence="6">
    <location>
        <begin position="59"/>
        <end position="82"/>
    </location>
</feature>
<dbReference type="InterPro" id="IPR015867">
    <property type="entry name" value="N-reg_PII/ATP_PRibTrfase_C"/>
</dbReference>
<dbReference type="PANTHER" id="PTHR33545:SF5">
    <property type="entry name" value="UPF0750 MEMBRANE PROTEIN YITT"/>
    <property type="match status" value="1"/>
</dbReference>
<feature type="transmembrane region" description="Helical" evidence="6">
    <location>
        <begin position="162"/>
        <end position="181"/>
    </location>
</feature>
<evidence type="ECO:0000313" key="9">
    <source>
        <dbReference type="Proteomes" id="UP000434036"/>
    </source>
</evidence>
<name>A0A6N8UH46_9FIRM</name>
<feature type="transmembrane region" description="Helical" evidence="6">
    <location>
        <begin position="89"/>
        <end position="112"/>
    </location>
</feature>
<evidence type="ECO:0000256" key="2">
    <source>
        <dbReference type="ARBA" id="ARBA00022475"/>
    </source>
</evidence>
<dbReference type="PIRSF" id="PIRSF006483">
    <property type="entry name" value="Membrane_protein_YitT"/>
    <property type="match status" value="1"/>
</dbReference>
<feature type="domain" description="DUF2179" evidence="7">
    <location>
        <begin position="231"/>
        <end position="285"/>
    </location>
</feature>
<comment type="caution">
    <text evidence="8">The sequence shown here is derived from an EMBL/GenBank/DDBJ whole genome shotgun (WGS) entry which is preliminary data.</text>
</comment>
<keyword evidence="2" id="KW-1003">Cell membrane</keyword>
<evidence type="ECO:0000256" key="6">
    <source>
        <dbReference type="SAM" id="Phobius"/>
    </source>
</evidence>
<feature type="transmembrane region" description="Helical" evidence="6">
    <location>
        <begin position="118"/>
        <end position="141"/>
    </location>
</feature>
<dbReference type="CDD" id="cd16380">
    <property type="entry name" value="YitT_C"/>
    <property type="match status" value="1"/>
</dbReference>
<keyword evidence="5 6" id="KW-0472">Membrane</keyword>
<evidence type="ECO:0000256" key="5">
    <source>
        <dbReference type="ARBA" id="ARBA00023136"/>
    </source>
</evidence>
<keyword evidence="9" id="KW-1185">Reference proteome</keyword>